<name>A0A918CPM0_9DEIO</name>
<sequence length="107" mass="11519">MARAGRVPGMGMSHVNAQVRHDTQTLHLLAGYDPPLGVSFLDVFDAAEPDEPLYTSLFEHPLGLSRSGDAELRADLEAWKLPVQPIMAAVLALGLTVNTFLQLGTLP</sequence>
<reference evidence="1" key="1">
    <citation type="journal article" date="2014" name="Int. J. Syst. Evol. Microbiol.">
        <title>Complete genome sequence of Corynebacterium casei LMG S-19264T (=DSM 44701T), isolated from a smear-ripened cheese.</title>
        <authorList>
            <consortium name="US DOE Joint Genome Institute (JGI-PGF)"/>
            <person name="Walter F."/>
            <person name="Albersmeier A."/>
            <person name="Kalinowski J."/>
            <person name="Ruckert C."/>
        </authorList>
    </citation>
    <scope>NUCLEOTIDE SEQUENCE</scope>
    <source>
        <strain evidence="1">JCM 31311</strain>
    </source>
</reference>
<accession>A0A918CPM0</accession>
<keyword evidence="2" id="KW-1185">Reference proteome</keyword>
<evidence type="ECO:0000313" key="2">
    <source>
        <dbReference type="Proteomes" id="UP000603865"/>
    </source>
</evidence>
<dbReference type="Proteomes" id="UP000603865">
    <property type="component" value="Unassembled WGS sequence"/>
</dbReference>
<dbReference type="EMBL" id="BMQL01000053">
    <property type="protein sequence ID" value="GGR31811.1"/>
    <property type="molecule type" value="Genomic_DNA"/>
</dbReference>
<dbReference type="AlphaFoldDB" id="A0A918CPM0"/>
<dbReference type="RefSeq" id="WP_189093058.1">
    <property type="nucleotide sequence ID" value="NZ_BMQL01000053.1"/>
</dbReference>
<protein>
    <submittedName>
        <fullName evidence="1">Uncharacterized protein</fullName>
    </submittedName>
</protein>
<proteinExistence type="predicted"/>
<gene>
    <name evidence="1" type="ORF">GCM10008957_48040</name>
</gene>
<reference evidence="1" key="2">
    <citation type="submission" date="2020-09" db="EMBL/GenBank/DDBJ databases">
        <authorList>
            <person name="Sun Q."/>
            <person name="Ohkuma M."/>
        </authorList>
    </citation>
    <scope>NUCLEOTIDE SEQUENCE</scope>
    <source>
        <strain evidence="1">JCM 31311</strain>
    </source>
</reference>
<comment type="caution">
    <text evidence="1">The sequence shown here is derived from an EMBL/GenBank/DDBJ whole genome shotgun (WGS) entry which is preliminary data.</text>
</comment>
<organism evidence="1 2">
    <name type="scientific">Deinococcus ruber</name>
    <dbReference type="NCBI Taxonomy" id="1848197"/>
    <lineage>
        <taxon>Bacteria</taxon>
        <taxon>Thermotogati</taxon>
        <taxon>Deinococcota</taxon>
        <taxon>Deinococci</taxon>
        <taxon>Deinococcales</taxon>
        <taxon>Deinococcaceae</taxon>
        <taxon>Deinococcus</taxon>
    </lineage>
</organism>
<evidence type="ECO:0000313" key="1">
    <source>
        <dbReference type="EMBL" id="GGR31811.1"/>
    </source>
</evidence>